<feature type="compositionally biased region" description="Basic residues" evidence="1">
    <location>
        <begin position="87"/>
        <end position="96"/>
    </location>
</feature>
<comment type="caution">
    <text evidence="2">The sequence shown here is derived from an EMBL/GenBank/DDBJ whole genome shotgun (WGS) entry which is preliminary data.</text>
</comment>
<protein>
    <submittedName>
        <fullName evidence="2">Uncharacterized protein</fullName>
    </submittedName>
</protein>
<name>A0A9W9NBX7_9EURO</name>
<evidence type="ECO:0000313" key="3">
    <source>
        <dbReference type="Proteomes" id="UP001150941"/>
    </source>
</evidence>
<feature type="region of interest" description="Disordered" evidence="1">
    <location>
        <begin position="1"/>
        <end position="51"/>
    </location>
</feature>
<dbReference type="Proteomes" id="UP001150941">
    <property type="component" value="Unassembled WGS sequence"/>
</dbReference>
<evidence type="ECO:0000313" key="2">
    <source>
        <dbReference type="EMBL" id="KAJ5217021.1"/>
    </source>
</evidence>
<feature type="compositionally biased region" description="Basic and acidic residues" evidence="1">
    <location>
        <begin position="67"/>
        <end position="80"/>
    </location>
</feature>
<gene>
    <name evidence="2" type="ORF">N7468_010029</name>
</gene>
<keyword evidence="3" id="KW-1185">Reference proteome</keyword>
<reference evidence="2" key="2">
    <citation type="journal article" date="2023" name="IMA Fungus">
        <title>Comparative genomic study of the Penicillium genus elucidates a diverse pangenome and 15 lateral gene transfer events.</title>
        <authorList>
            <person name="Petersen C."/>
            <person name="Sorensen T."/>
            <person name="Nielsen M.R."/>
            <person name="Sondergaard T.E."/>
            <person name="Sorensen J.L."/>
            <person name="Fitzpatrick D.A."/>
            <person name="Frisvad J.C."/>
            <person name="Nielsen K.L."/>
        </authorList>
    </citation>
    <scope>NUCLEOTIDE SEQUENCE</scope>
    <source>
        <strain evidence="2">IBT 19713</strain>
    </source>
</reference>
<dbReference type="GeneID" id="83206628"/>
<proteinExistence type="predicted"/>
<dbReference type="RefSeq" id="XP_058325892.1">
    <property type="nucleotide sequence ID" value="XM_058479324.1"/>
</dbReference>
<accession>A0A9W9NBX7</accession>
<organism evidence="2 3">
    <name type="scientific">Penicillium chermesinum</name>
    <dbReference type="NCBI Taxonomy" id="63820"/>
    <lineage>
        <taxon>Eukaryota</taxon>
        <taxon>Fungi</taxon>
        <taxon>Dikarya</taxon>
        <taxon>Ascomycota</taxon>
        <taxon>Pezizomycotina</taxon>
        <taxon>Eurotiomycetes</taxon>
        <taxon>Eurotiomycetidae</taxon>
        <taxon>Eurotiales</taxon>
        <taxon>Aspergillaceae</taxon>
        <taxon>Penicillium</taxon>
    </lineage>
</organism>
<feature type="region of interest" description="Disordered" evidence="1">
    <location>
        <begin position="66"/>
        <end position="108"/>
    </location>
</feature>
<feature type="compositionally biased region" description="Low complexity" evidence="1">
    <location>
        <begin position="8"/>
        <end position="25"/>
    </location>
</feature>
<evidence type="ECO:0000256" key="1">
    <source>
        <dbReference type="SAM" id="MobiDB-lite"/>
    </source>
</evidence>
<sequence length="108" mass="11927">MGFASKIAAAQSSSQPPNQSMASNQGTYGGAPPSGYTGGPPAALRPGGYVSDHQLRAWVRDVIWIGGEKREKEKRTDKELLNSNSNHQRHRSRNTRLTRDPLLQTRDR</sequence>
<dbReference type="AlphaFoldDB" id="A0A9W9NBX7"/>
<reference evidence="2" key="1">
    <citation type="submission" date="2022-11" db="EMBL/GenBank/DDBJ databases">
        <authorList>
            <person name="Petersen C."/>
        </authorList>
    </citation>
    <scope>NUCLEOTIDE SEQUENCE</scope>
    <source>
        <strain evidence="2">IBT 19713</strain>
    </source>
</reference>
<dbReference type="EMBL" id="JAPQKS010000008">
    <property type="protein sequence ID" value="KAJ5217021.1"/>
    <property type="molecule type" value="Genomic_DNA"/>
</dbReference>